<dbReference type="AlphaFoldDB" id="J1L3C7"/>
<feature type="region of interest" description="Disordered" evidence="1">
    <location>
        <begin position="27"/>
        <end position="54"/>
    </location>
</feature>
<feature type="region of interest" description="Disordered" evidence="1">
    <location>
        <begin position="162"/>
        <end position="207"/>
    </location>
</feature>
<proteinExistence type="predicted"/>
<feature type="region of interest" description="Disordered" evidence="1">
    <location>
        <begin position="70"/>
        <end position="111"/>
    </location>
</feature>
<dbReference type="EMBL" id="CM001555">
    <property type="protein sequence ID" value="EJG07587.1"/>
    <property type="molecule type" value="Genomic_DNA"/>
</dbReference>
<keyword evidence="3" id="KW-1185">Reference proteome</keyword>
<dbReference type="STRING" id="28892.Metli_1639"/>
<accession>J1L3C7</accession>
<reference evidence="2 3" key="1">
    <citation type="submission" date="2011-08" db="EMBL/GenBank/DDBJ databases">
        <title>The complete genome of Methanofollis liminatans DSM 4140.</title>
        <authorList>
            <consortium name="US DOE Joint Genome Institute (JGI-PGF)"/>
            <person name="Lucas S."/>
            <person name="Han J."/>
            <person name="Lapidus A."/>
            <person name="Bruce D."/>
            <person name="Goodwin L."/>
            <person name="Pitluck S."/>
            <person name="Peters L."/>
            <person name="Kyrpides N."/>
            <person name="Mavromatis K."/>
            <person name="Ivanova N."/>
            <person name="Mikhailova N."/>
            <person name="Lu M."/>
            <person name="Detter J.C."/>
            <person name="Tapia R."/>
            <person name="Han C."/>
            <person name="Land M."/>
            <person name="Hauser L."/>
            <person name="Markowitz V."/>
            <person name="Cheng J.-F."/>
            <person name="Hugenholtz P."/>
            <person name="Woyke T."/>
            <person name="Wu D."/>
            <person name="Spring S."/>
            <person name="Schuler E."/>
            <person name="Brambilla E."/>
            <person name="Klenk H.-P."/>
            <person name="Eisen J.A."/>
        </authorList>
    </citation>
    <scope>NUCLEOTIDE SEQUENCE [LARGE SCALE GENOMIC DNA]</scope>
    <source>
        <strain evidence="2 3">DSM 4140</strain>
    </source>
</reference>
<dbReference type="HOGENOM" id="CLU_1324033_0_0_2"/>
<dbReference type="Proteomes" id="UP000005095">
    <property type="component" value="Chromosome"/>
</dbReference>
<gene>
    <name evidence="2" type="ORF">Metli_1639</name>
</gene>
<organism evidence="2 3">
    <name type="scientific">Methanofollis liminatans DSM 4140</name>
    <dbReference type="NCBI Taxonomy" id="28892"/>
    <lineage>
        <taxon>Archaea</taxon>
        <taxon>Methanobacteriati</taxon>
        <taxon>Methanobacteriota</taxon>
        <taxon>Stenosarchaea group</taxon>
        <taxon>Methanomicrobia</taxon>
        <taxon>Methanomicrobiales</taxon>
        <taxon>Methanomicrobiaceae</taxon>
        <taxon>Methanofollis</taxon>
    </lineage>
</organism>
<evidence type="ECO:0000256" key="1">
    <source>
        <dbReference type="SAM" id="MobiDB-lite"/>
    </source>
</evidence>
<name>J1L3C7_9EURY</name>
<evidence type="ECO:0000313" key="3">
    <source>
        <dbReference type="Proteomes" id="UP000005095"/>
    </source>
</evidence>
<protein>
    <submittedName>
        <fullName evidence="2">Uncharacterized protein</fullName>
    </submittedName>
</protein>
<feature type="region of interest" description="Disordered" evidence="1">
    <location>
        <begin position="1"/>
        <end position="20"/>
    </location>
</feature>
<evidence type="ECO:0000313" key="2">
    <source>
        <dbReference type="EMBL" id="EJG07587.1"/>
    </source>
</evidence>
<sequence>MAIDTPVPSHMRSGRGRENHYGMDIHYFSSIDAPPGPPSHGQGNHARDPGVRTPGAGWALCERMGNMTMPLPGGLPPHGPPANCDWGRDGQDTPARPSIIFSSTDAPPGPNPHVWGNRMRGSGGATPGAGWSVCACTGNRAASAGGPVAPRSPCRLRLGRGRTNHAGTPVHYFSSTDAPPPPVPSCPGQSSRGGPGVRAPGQRRPSL</sequence>